<dbReference type="InterPro" id="IPR029044">
    <property type="entry name" value="Nucleotide-diphossugar_trans"/>
</dbReference>
<proteinExistence type="predicted"/>
<dbReference type="AlphaFoldDB" id="A0A1F8CLW0"/>
<protein>
    <recommendedName>
        <fullName evidence="5">Nucleotidyl transferase domain-containing protein</fullName>
    </recommendedName>
</protein>
<evidence type="ECO:0000259" key="2">
    <source>
        <dbReference type="Pfam" id="PF22640"/>
    </source>
</evidence>
<feature type="domain" description="MannoseP isomerase/GMP-like beta-helix" evidence="2">
    <location>
        <begin position="292"/>
        <end position="346"/>
    </location>
</feature>
<evidence type="ECO:0000259" key="1">
    <source>
        <dbReference type="Pfam" id="PF00483"/>
    </source>
</evidence>
<dbReference type="GO" id="GO:0004475">
    <property type="term" value="F:mannose-1-phosphate guanylyltransferase (GTP) activity"/>
    <property type="evidence" value="ECO:0007669"/>
    <property type="project" value="TreeGrafter"/>
</dbReference>
<dbReference type="SUPFAM" id="SSF159283">
    <property type="entry name" value="Guanosine diphospho-D-mannose pyrophosphorylase/mannose-6-phosphate isomerase linker domain"/>
    <property type="match status" value="1"/>
</dbReference>
<name>A0A1F8CLW0_9BACT</name>
<dbReference type="Pfam" id="PF22640">
    <property type="entry name" value="ManC_GMP_beta-helix"/>
    <property type="match status" value="1"/>
</dbReference>
<dbReference type="PANTHER" id="PTHR46390:SF1">
    <property type="entry name" value="MANNOSE-1-PHOSPHATE GUANYLYLTRANSFERASE"/>
    <property type="match status" value="1"/>
</dbReference>
<dbReference type="InterPro" id="IPR051161">
    <property type="entry name" value="Mannose-6P_isomerase_type2"/>
</dbReference>
<comment type="caution">
    <text evidence="3">The sequence shown here is derived from an EMBL/GenBank/DDBJ whole genome shotgun (WGS) entry which is preliminary data.</text>
</comment>
<dbReference type="Gene3D" id="3.90.550.10">
    <property type="entry name" value="Spore Coat Polysaccharide Biosynthesis Protein SpsA, Chain A"/>
    <property type="match status" value="1"/>
</dbReference>
<feature type="domain" description="Nucleotidyl transferase" evidence="1">
    <location>
        <begin position="2"/>
        <end position="282"/>
    </location>
</feature>
<dbReference type="Pfam" id="PF00483">
    <property type="entry name" value="NTP_transferase"/>
    <property type="match status" value="1"/>
</dbReference>
<dbReference type="PANTHER" id="PTHR46390">
    <property type="entry name" value="MANNOSE-1-PHOSPHATE GUANYLYLTRANSFERASE"/>
    <property type="match status" value="1"/>
</dbReference>
<organism evidence="3 4">
    <name type="scientific">Candidatus Woesebacteria bacterium RIFOXYA1_FULL_43_9</name>
    <dbReference type="NCBI Taxonomy" id="1802534"/>
    <lineage>
        <taxon>Bacteria</taxon>
        <taxon>Candidatus Woeseibacteriota</taxon>
    </lineage>
</organism>
<dbReference type="SUPFAM" id="SSF53448">
    <property type="entry name" value="Nucleotide-diphospho-sugar transferases"/>
    <property type="match status" value="1"/>
</dbReference>
<accession>A0A1F8CLW0</accession>
<dbReference type="InterPro" id="IPR005835">
    <property type="entry name" value="NTP_transferase_dom"/>
</dbReference>
<evidence type="ECO:0000313" key="3">
    <source>
        <dbReference type="EMBL" id="OGM77274.1"/>
    </source>
</evidence>
<dbReference type="EMBL" id="MGHU01000026">
    <property type="protein sequence ID" value="OGM77274.1"/>
    <property type="molecule type" value="Genomic_DNA"/>
</dbReference>
<dbReference type="InterPro" id="IPR054566">
    <property type="entry name" value="ManC/GMP-like_b-helix"/>
</dbReference>
<gene>
    <name evidence="3" type="ORF">A2188_02500</name>
</gene>
<sequence>MKPVIICGGVGTKMWPLSRVSHPKHFLPIFDGKSLFQINYEVLLKKFKPEDIYIQTTEVQAKTVFEQEPQIPRGNCFIEPELRNTGPSLGFMALKLSQLDPDEPFFLVQSDDLRDPPEKFLEMIDQCDKLVRRDGRMITGGFRPDYGVMGVDYMIAGEKAENTGGVDIYKIAKFVWRSTDADADSYVKQETVFLHANHCSWTPRALLTAYQKFAPAWFASLEKIRVFLENDDEARIREVYSTMEKGPAENVTQHVFPDSYVVSLPFKWVDFGTWESFFKYRKEHGQYLPGDNILEIETKNCFVQKRDKNFVALVGVEDLFVIDTDDALLICKNNQSGKVGDIVTALKEKEKKEYL</sequence>
<dbReference type="Proteomes" id="UP000179241">
    <property type="component" value="Unassembled WGS sequence"/>
</dbReference>
<dbReference type="GO" id="GO:0009298">
    <property type="term" value="P:GDP-mannose biosynthetic process"/>
    <property type="evidence" value="ECO:0007669"/>
    <property type="project" value="TreeGrafter"/>
</dbReference>
<evidence type="ECO:0008006" key="5">
    <source>
        <dbReference type="Google" id="ProtNLM"/>
    </source>
</evidence>
<evidence type="ECO:0000313" key="4">
    <source>
        <dbReference type="Proteomes" id="UP000179241"/>
    </source>
</evidence>
<reference evidence="3 4" key="1">
    <citation type="journal article" date="2016" name="Nat. Commun.">
        <title>Thousands of microbial genomes shed light on interconnected biogeochemical processes in an aquifer system.</title>
        <authorList>
            <person name="Anantharaman K."/>
            <person name="Brown C.T."/>
            <person name="Hug L.A."/>
            <person name="Sharon I."/>
            <person name="Castelle C.J."/>
            <person name="Probst A.J."/>
            <person name="Thomas B.C."/>
            <person name="Singh A."/>
            <person name="Wilkins M.J."/>
            <person name="Karaoz U."/>
            <person name="Brodie E.L."/>
            <person name="Williams K.H."/>
            <person name="Hubbard S.S."/>
            <person name="Banfield J.F."/>
        </authorList>
    </citation>
    <scope>NUCLEOTIDE SEQUENCE [LARGE SCALE GENOMIC DNA]</scope>
</reference>